<dbReference type="SUPFAM" id="SSF53850">
    <property type="entry name" value="Periplasmic binding protein-like II"/>
    <property type="match status" value="1"/>
</dbReference>
<feature type="signal peptide" evidence="1">
    <location>
        <begin position="1"/>
        <end position="27"/>
    </location>
</feature>
<reference evidence="3" key="1">
    <citation type="journal article" date="2019" name="Int. J. Syst. Evol. Microbiol.">
        <title>The Global Catalogue of Microorganisms (GCM) 10K type strain sequencing project: providing services to taxonomists for standard genome sequencing and annotation.</title>
        <authorList>
            <consortium name="The Broad Institute Genomics Platform"/>
            <consortium name="The Broad Institute Genome Sequencing Center for Infectious Disease"/>
            <person name="Wu L."/>
            <person name="Ma J."/>
        </authorList>
    </citation>
    <scope>NUCLEOTIDE SEQUENCE [LARGE SCALE GENOMIC DNA]</scope>
    <source>
        <strain evidence="3">JCM 19134</strain>
    </source>
</reference>
<gene>
    <name evidence="2" type="ORF">GCM10025791_47550</name>
</gene>
<accession>A0AAV3UAW2</accession>
<name>A0AAV3UAW2_9ALTE</name>
<dbReference type="Proteomes" id="UP001409585">
    <property type="component" value="Unassembled WGS sequence"/>
</dbReference>
<organism evidence="2 3">
    <name type="scientific">Halioxenophilus aromaticivorans</name>
    <dbReference type="NCBI Taxonomy" id="1306992"/>
    <lineage>
        <taxon>Bacteria</taxon>
        <taxon>Pseudomonadati</taxon>
        <taxon>Pseudomonadota</taxon>
        <taxon>Gammaproteobacteria</taxon>
        <taxon>Alteromonadales</taxon>
        <taxon>Alteromonadaceae</taxon>
        <taxon>Halioxenophilus</taxon>
    </lineage>
</organism>
<dbReference type="AlphaFoldDB" id="A0AAV3UAW2"/>
<evidence type="ECO:0000313" key="2">
    <source>
        <dbReference type="EMBL" id="GAA4960655.1"/>
    </source>
</evidence>
<sequence length="144" mass="15544">MPFVSLHRFIACLLLTTFFCVSGWAQAGVVVIVHPSNANALSATDISRLFLGKKRSFPDGNEAIPIDQSDSSPIRAAFTETVLKKNEQQIKSYWAQQLFTGKGTPPKAVGNSSEVKKLVASNPALIGYVDSAEVDDSVKVVAEF</sequence>
<dbReference type="EMBL" id="BAABLX010000079">
    <property type="protein sequence ID" value="GAA4960655.1"/>
    <property type="molecule type" value="Genomic_DNA"/>
</dbReference>
<dbReference type="RefSeq" id="WP_345427899.1">
    <property type="nucleotide sequence ID" value="NZ_AP031496.1"/>
</dbReference>
<protein>
    <recommendedName>
        <fullName evidence="4">Phosphate ABC transporter substrate-binding protein</fullName>
    </recommendedName>
</protein>
<dbReference type="Gene3D" id="3.40.190.10">
    <property type="entry name" value="Periplasmic binding protein-like II"/>
    <property type="match status" value="1"/>
</dbReference>
<comment type="caution">
    <text evidence="2">The sequence shown here is derived from an EMBL/GenBank/DDBJ whole genome shotgun (WGS) entry which is preliminary data.</text>
</comment>
<proteinExistence type="predicted"/>
<evidence type="ECO:0000313" key="3">
    <source>
        <dbReference type="Proteomes" id="UP001409585"/>
    </source>
</evidence>
<evidence type="ECO:0008006" key="4">
    <source>
        <dbReference type="Google" id="ProtNLM"/>
    </source>
</evidence>
<evidence type="ECO:0000256" key="1">
    <source>
        <dbReference type="SAM" id="SignalP"/>
    </source>
</evidence>
<feature type="chain" id="PRO_5043640791" description="Phosphate ABC transporter substrate-binding protein" evidence="1">
    <location>
        <begin position="28"/>
        <end position="144"/>
    </location>
</feature>
<keyword evidence="3" id="KW-1185">Reference proteome</keyword>
<keyword evidence="1" id="KW-0732">Signal</keyword>